<evidence type="ECO:0000313" key="2">
    <source>
        <dbReference type="EMBL" id="KAG5571738.1"/>
    </source>
</evidence>
<name>A0A9J5W874_SOLCO</name>
<reference evidence="2 3" key="1">
    <citation type="submission" date="2020-09" db="EMBL/GenBank/DDBJ databases">
        <title>De no assembly of potato wild relative species, Solanum commersonii.</title>
        <authorList>
            <person name="Cho K."/>
        </authorList>
    </citation>
    <scope>NUCLEOTIDE SEQUENCE [LARGE SCALE GENOMIC DNA]</scope>
    <source>
        <strain evidence="2">LZ3.2</strain>
        <tissue evidence="2">Leaf</tissue>
    </source>
</reference>
<keyword evidence="1" id="KW-0812">Transmembrane</keyword>
<accession>A0A9J5W874</accession>
<feature type="non-terminal residue" evidence="2">
    <location>
        <position position="1"/>
    </location>
</feature>
<keyword evidence="3" id="KW-1185">Reference proteome</keyword>
<keyword evidence="1" id="KW-0472">Membrane</keyword>
<keyword evidence="1" id="KW-1133">Transmembrane helix</keyword>
<evidence type="ECO:0000256" key="1">
    <source>
        <dbReference type="SAM" id="Phobius"/>
    </source>
</evidence>
<feature type="transmembrane region" description="Helical" evidence="1">
    <location>
        <begin position="144"/>
        <end position="166"/>
    </location>
</feature>
<comment type="caution">
    <text evidence="2">The sequence shown here is derived from an EMBL/GenBank/DDBJ whole genome shotgun (WGS) entry which is preliminary data.</text>
</comment>
<organism evidence="2 3">
    <name type="scientific">Solanum commersonii</name>
    <name type="common">Commerson's wild potato</name>
    <name type="synonym">Commerson's nightshade</name>
    <dbReference type="NCBI Taxonomy" id="4109"/>
    <lineage>
        <taxon>Eukaryota</taxon>
        <taxon>Viridiplantae</taxon>
        <taxon>Streptophyta</taxon>
        <taxon>Embryophyta</taxon>
        <taxon>Tracheophyta</taxon>
        <taxon>Spermatophyta</taxon>
        <taxon>Magnoliopsida</taxon>
        <taxon>eudicotyledons</taxon>
        <taxon>Gunneridae</taxon>
        <taxon>Pentapetalae</taxon>
        <taxon>asterids</taxon>
        <taxon>lamiids</taxon>
        <taxon>Solanales</taxon>
        <taxon>Solanaceae</taxon>
        <taxon>Solanoideae</taxon>
        <taxon>Solaneae</taxon>
        <taxon>Solanum</taxon>
    </lineage>
</organism>
<dbReference type="EMBL" id="JACXVP010000012">
    <property type="protein sequence ID" value="KAG5571738.1"/>
    <property type="molecule type" value="Genomic_DNA"/>
</dbReference>
<proteinExistence type="predicted"/>
<evidence type="ECO:0000313" key="3">
    <source>
        <dbReference type="Proteomes" id="UP000824120"/>
    </source>
</evidence>
<dbReference type="AlphaFoldDB" id="A0A9J5W874"/>
<protein>
    <submittedName>
        <fullName evidence="2">Uncharacterized protein</fullName>
    </submittedName>
</protein>
<sequence length="269" mass="30111">MDISISDVWITNCTFVSSRSRMPPYMFPSCTSICFSSVIASDSSAAMPPLCRSPMVSGGIIEMFHFGFRSRNLRRLPLSTLTNHDSHSQIINRSPEGVILAGWEDVEVLGPLEEEVGENLHEGSEAGVGKNTSRYRLNVHLRRCIYRGCSPPVGLLSCVLNLYTLISVEEKGVTSNTENGREVCFYFAHMAIYCSIICPMSMLFLDIIDQRKAIVGWRRIDSFWDVIIDLLMNQNQYRVATLMSLFSIDTPVSIHLGVVSEMRGTSQPL</sequence>
<gene>
    <name evidence="2" type="ORF">H5410_061504</name>
</gene>
<dbReference type="Proteomes" id="UP000824120">
    <property type="component" value="Chromosome 12"/>
</dbReference>
<feature type="transmembrane region" description="Helical" evidence="1">
    <location>
        <begin position="186"/>
        <end position="208"/>
    </location>
</feature>